<gene>
    <name evidence="2" type="ORF">QJ043_08750</name>
</gene>
<dbReference type="EC" id="2.4.-.-" evidence="2"/>
<sequence length="353" mass="39308">MAAPKVSIVVPVYNVEPYLRQCFDSLIGQTLPDIEIVAVDDGSTDGSPAILREYSERDSRIRVVTQENAGVSQARNVGIENASGAVLVFVDPDDFVNRDTCEVVWNAFARAAEAGRPLDVLTFGGRCFPEEYADPWIQEHLSPRDALFEGFSPQLLFEEMSSPYAVRMAVDRAFLEKNGIRFDSQCDCGEDEVFAFALYPQANRVQLSSRKLYNYRMKRPGSLTGEALRTPSEKVQKHIQAANRVFAEADRLGYLQSQAAELLRWLVEYVGLQALLLEPSERDEACNAVRELASRCRAFGYSGVGWGTALVLRVLSKRHVTEADALVARLAYRVQEKGWGSLVEAVGRKLRGC</sequence>
<feature type="domain" description="Glycosyltransferase 2-like" evidence="1">
    <location>
        <begin position="7"/>
        <end position="110"/>
    </location>
</feature>
<organism evidence="2 3">
    <name type="scientific">Kribbibacterium absianum</name>
    <dbReference type="NCBI Taxonomy" id="3044210"/>
    <lineage>
        <taxon>Bacteria</taxon>
        <taxon>Bacillati</taxon>
        <taxon>Actinomycetota</taxon>
        <taxon>Coriobacteriia</taxon>
        <taxon>Coriobacteriales</taxon>
        <taxon>Kribbibacteriaceae</taxon>
        <taxon>Kribbibacterium</taxon>
    </lineage>
</organism>
<keyword evidence="2" id="KW-0328">Glycosyltransferase</keyword>
<evidence type="ECO:0000313" key="2">
    <source>
        <dbReference type="EMBL" id="MDJ1130161.1"/>
    </source>
</evidence>
<dbReference type="InterPro" id="IPR029044">
    <property type="entry name" value="Nucleotide-diphossugar_trans"/>
</dbReference>
<comment type="caution">
    <text evidence="2">The sequence shown here is derived from an EMBL/GenBank/DDBJ whole genome shotgun (WGS) entry which is preliminary data.</text>
</comment>
<evidence type="ECO:0000259" key="1">
    <source>
        <dbReference type="Pfam" id="PF00535"/>
    </source>
</evidence>
<dbReference type="RefSeq" id="WP_283713324.1">
    <property type="nucleotide sequence ID" value="NZ_JASJEW010000003.1"/>
</dbReference>
<dbReference type="PANTHER" id="PTHR22916">
    <property type="entry name" value="GLYCOSYLTRANSFERASE"/>
    <property type="match status" value="1"/>
</dbReference>
<dbReference type="Proteomes" id="UP001431693">
    <property type="component" value="Unassembled WGS sequence"/>
</dbReference>
<dbReference type="EMBL" id="JASJEX010000004">
    <property type="protein sequence ID" value="MDJ1130161.1"/>
    <property type="molecule type" value="Genomic_DNA"/>
</dbReference>
<dbReference type="GO" id="GO:0016757">
    <property type="term" value="F:glycosyltransferase activity"/>
    <property type="evidence" value="ECO:0007669"/>
    <property type="project" value="UniProtKB-KW"/>
</dbReference>
<proteinExistence type="predicted"/>
<dbReference type="SUPFAM" id="SSF53448">
    <property type="entry name" value="Nucleotide-diphospho-sugar transferases"/>
    <property type="match status" value="1"/>
</dbReference>
<protein>
    <submittedName>
        <fullName evidence="2">Glycosyltransferase</fullName>
        <ecNumber evidence="2">2.4.-.-</ecNumber>
    </submittedName>
</protein>
<reference evidence="2" key="1">
    <citation type="submission" date="2023-05" db="EMBL/GenBank/DDBJ databases">
        <title>[olsenella] sp. nov., isolated from a pig farm feces dump.</title>
        <authorList>
            <person name="Chang Y.-H."/>
        </authorList>
    </citation>
    <scope>NUCLEOTIDE SEQUENCE</scope>
    <source>
        <strain evidence="2">YH-ols2217</strain>
    </source>
</reference>
<dbReference type="InterPro" id="IPR001173">
    <property type="entry name" value="Glyco_trans_2-like"/>
</dbReference>
<dbReference type="Pfam" id="PF00535">
    <property type="entry name" value="Glycos_transf_2"/>
    <property type="match status" value="1"/>
</dbReference>
<keyword evidence="2" id="KW-0808">Transferase</keyword>
<dbReference type="Gene3D" id="3.90.550.10">
    <property type="entry name" value="Spore Coat Polysaccharide Biosynthesis Protein SpsA, Chain A"/>
    <property type="match status" value="1"/>
</dbReference>
<evidence type="ECO:0000313" key="3">
    <source>
        <dbReference type="Proteomes" id="UP001431693"/>
    </source>
</evidence>
<name>A0ABT6ZM76_9ACTN</name>
<dbReference type="CDD" id="cd00761">
    <property type="entry name" value="Glyco_tranf_GTA_type"/>
    <property type="match status" value="1"/>
</dbReference>
<accession>A0ABT6ZM76</accession>
<keyword evidence="3" id="KW-1185">Reference proteome</keyword>
<dbReference type="PANTHER" id="PTHR22916:SF3">
    <property type="entry name" value="UDP-GLCNAC:BETAGAL BETA-1,3-N-ACETYLGLUCOSAMINYLTRANSFERASE-LIKE PROTEIN 1"/>
    <property type="match status" value="1"/>
</dbReference>